<reference evidence="3" key="1">
    <citation type="journal article" date="2020" name="Stud. Mycol.">
        <title>101 Dothideomycetes genomes: a test case for predicting lifestyles and emergence of pathogens.</title>
        <authorList>
            <person name="Haridas S."/>
            <person name="Albert R."/>
            <person name="Binder M."/>
            <person name="Bloem J."/>
            <person name="Labutti K."/>
            <person name="Salamov A."/>
            <person name="Andreopoulos B."/>
            <person name="Baker S."/>
            <person name="Barry K."/>
            <person name="Bills G."/>
            <person name="Bluhm B."/>
            <person name="Cannon C."/>
            <person name="Castanera R."/>
            <person name="Culley D."/>
            <person name="Daum C."/>
            <person name="Ezra D."/>
            <person name="Gonzalez J."/>
            <person name="Henrissat B."/>
            <person name="Kuo A."/>
            <person name="Liang C."/>
            <person name="Lipzen A."/>
            <person name="Lutzoni F."/>
            <person name="Magnuson J."/>
            <person name="Mondo S."/>
            <person name="Nolan M."/>
            <person name="Ohm R."/>
            <person name="Pangilinan J."/>
            <person name="Park H.-J."/>
            <person name="Ramirez L."/>
            <person name="Alfaro M."/>
            <person name="Sun H."/>
            <person name="Tritt A."/>
            <person name="Yoshinaga Y."/>
            <person name="Zwiers L.-H."/>
            <person name="Turgeon B."/>
            <person name="Goodwin S."/>
            <person name="Spatafora J."/>
            <person name="Crous P."/>
            <person name="Grigoriev I."/>
        </authorList>
    </citation>
    <scope>NUCLEOTIDE SEQUENCE</scope>
    <source>
        <strain evidence="3">CBS 473.64</strain>
    </source>
</reference>
<gene>
    <name evidence="3" type="ORF">P280DRAFT_467008</name>
</gene>
<feature type="transmembrane region" description="Helical" evidence="1">
    <location>
        <begin position="138"/>
        <end position="156"/>
    </location>
</feature>
<evidence type="ECO:0000313" key="3">
    <source>
        <dbReference type="EMBL" id="KAF2644374.1"/>
    </source>
</evidence>
<keyword evidence="1" id="KW-0812">Transmembrane</keyword>
<evidence type="ECO:0000256" key="1">
    <source>
        <dbReference type="SAM" id="Phobius"/>
    </source>
</evidence>
<proteinExistence type="predicted"/>
<dbReference type="AlphaFoldDB" id="A0A6A6SDV5"/>
<sequence length="186" mass="20227">MASPPATAFSTATSTATYTATLPSISLVYRVWLLYLEPVFALNGAALCVFAPALFLNTFSPHLTYAPSNQIIYDQLAATYALFAFNQAIVLRVAQDIRVWKAILGGILMCDTVHLWAGWKVMVQEGNTWPMGWRAEDWVAVLLLVLPGAMRVAFLMDVGIGKMGAEEGELGVQGLRNSAKVDKKTG</sequence>
<keyword evidence="1" id="KW-0472">Membrane</keyword>
<accession>A0A6A6SDV5</accession>
<dbReference type="InterPro" id="IPR056121">
    <property type="entry name" value="DUF7704"/>
</dbReference>
<dbReference type="PANTHER" id="PTHR37019">
    <property type="entry name" value="CHROMOSOME 1, WHOLE GENOME SHOTGUN SEQUENCE"/>
    <property type="match status" value="1"/>
</dbReference>
<feature type="domain" description="DUF7704" evidence="2">
    <location>
        <begin position="25"/>
        <end position="158"/>
    </location>
</feature>
<dbReference type="Pfam" id="PF24803">
    <property type="entry name" value="DUF7704"/>
    <property type="match status" value="1"/>
</dbReference>
<evidence type="ECO:0000313" key="4">
    <source>
        <dbReference type="Proteomes" id="UP000799753"/>
    </source>
</evidence>
<dbReference type="Proteomes" id="UP000799753">
    <property type="component" value="Unassembled WGS sequence"/>
</dbReference>
<dbReference type="PANTHER" id="PTHR37019:SF1">
    <property type="entry name" value="EXPERA DOMAIN-CONTAINING PROTEIN"/>
    <property type="match status" value="1"/>
</dbReference>
<keyword evidence="1" id="KW-1133">Transmembrane helix</keyword>
<dbReference type="OrthoDB" id="5313995at2759"/>
<protein>
    <recommendedName>
        <fullName evidence="2">DUF7704 domain-containing protein</fullName>
    </recommendedName>
</protein>
<dbReference type="EMBL" id="MU006779">
    <property type="protein sequence ID" value="KAF2644374.1"/>
    <property type="molecule type" value="Genomic_DNA"/>
</dbReference>
<feature type="transmembrane region" description="Helical" evidence="1">
    <location>
        <begin position="76"/>
        <end position="94"/>
    </location>
</feature>
<keyword evidence="4" id="KW-1185">Reference proteome</keyword>
<evidence type="ECO:0000259" key="2">
    <source>
        <dbReference type="Pfam" id="PF24803"/>
    </source>
</evidence>
<organism evidence="3 4">
    <name type="scientific">Massarina eburnea CBS 473.64</name>
    <dbReference type="NCBI Taxonomy" id="1395130"/>
    <lineage>
        <taxon>Eukaryota</taxon>
        <taxon>Fungi</taxon>
        <taxon>Dikarya</taxon>
        <taxon>Ascomycota</taxon>
        <taxon>Pezizomycotina</taxon>
        <taxon>Dothideomycetes</taxon>
        <taxon>Pleosporomycetidae</taxon>
        <taxon>Pleosporales</taxon>
        <taxon>Massarineae</taxon>
        <taxon>Massarinaceae</taxon>
        <taxon>Massarina</taxon>
    </lineage>
</organism>
<name>A0A6A6SDV5_9PLEO</name>
<feature type="transmembrane region" description="Helical" evidence="1">
    <location>
        <begin position="32"/>
        <end position="56"/>
    </location>
</feature>
<feature type="transmembrane region" description="Helical" evidence="1">
    <location>
        <begin position="99"/>
        <end position="118"/>
    </location>
</feature>